<dbReference type="PANTHER" id="PTHR10353">
    <property type="entry name" value="GLYCOSYL HYDROLASE"/>
    <property type="match status" value="1"/>
</dbReference>
<dbReference type="InterPro" id="IPR017853">
    <property type="entry name" value="GH"/>
</dbReference>
<dbReference type="GO" id="GO:0005829">
    <property type="term" value="C:cytosol"/>
    <property type="evidence" value="ECO:0007669"/>
    <property type="project" value="TreeGrafter"/>
</dbReference>
<keyword evidence="2" id="KW-0378">Hydrolase</keyword>
<comment type="similarity">
    <text evidence="1 4">Belongs to the glycosyl hydrolase 1 family.</text>
</comment>
<evidence type="ECO:0000256" key="3">
    <source>
        <dbReference type="ARBA" id="ARBA00023295"/>
    </source>
</evidence>
<dbReference type="PANTHER" id="PTHR10353:SF139">
    <property type="entry name" value="6-PHOSPHO-BETA-GLUCOSIDASE GMUD"/>
    <property type="match status" value="1"/>
</dbReference>
<dbReference type="InterPro" id="IPR001360">
    <property type="entry name" value="Glyco_hydro_1"/>
</dbReference>
<organism evidence="5 6">
    <name type="scientific">Spiroplasma alleghenense</name>
    <dbReference type="NCBI Taxonomy" id="216931"/>
    <lineage>
        <taxon>Bacteria</taxon>
        <taxon>Bacillati</taxon>
        <taxon>Mycoplasmatota</taxon>
        <taxon>Mollicutes</taxon>
        <taxon>Entomoplasmatales</taxon>
        <taxon>Spiroplasmataceae</taxon>
        <taxon>Spiroplasma</taxon>
    </lineage>
</organism>
<evidence type="ECO:0000313" key="6">
    <source>
        <dbReference type="Proteomes" id="UP000254792"/>
    </source>
</evidence>
<dbReference type="RefSeq" id="WP_115557742.1">
    <property type="nucleotide sequence ID" value="NZ_CP031376.1"/>
</dbReference>
<dbReference type="AlphaFoldDB" id="A0A345Z2I7"/>
<keyword evidence="6" id="KW-1185">Reference proteome</keyword>
<dbReference type="OrthoDB" id="391810at2"/>
<dbReference type="Pfam" id="PF00232">
    <property type="entry name" value="Glyco_hydro_1"/>
    <property type="match status" value="1"/>
</dbReference>
<keyword evidence="3" id="KW-0326">Glycosidase</keyword>
<accession>A0A345Z2I7</accession>
<evidence type="ECO:0000256" key="4">
    <source>
        <dbReference type="RuleBase" id="RU003690"/>
    </source>
</evidence>
<dbReference type="KEGG" id="salx:SALLE_v1c01400"/>
<reference evidence="5 6" key="1">
    <citation type="submission" date="2018-07" db="EMBL/GenBank/DDBJ databases">
        <title>Complete genome sequence of Spiroplasma alleghenense PLHS-1 (ATCC 51752).</title>
        <authorList>
            <person name="Chou L."/>
            <person name="Lee T.-Y."/>
            <person name="Tsai Y.-M."/>
            <person name="Kuo C.-H."/>
        </authorList>
    </citation>
    <scope>NUCLEOTIDE SEQUENCE [LARGE SCALE GENOMIC DNA]</scope>
    <source>
        <strain evidence="5 6">PLHS-1</strain>
    </source>
</reference>
<evidence type="ECO:0000313" key="5">
    <source>
        <dbReference type="EMBL" id="AXK50816.1"/>
    </source>
</evidence>
<evidence type="ECO:0000256" key="1">
    <source>
        <dbReference type="ARBA" id="ARBA00010838"/>
    </source>
</evidence>
<dbReference type="PRINTS" id="PR00131">
    <property type="entry name" value="GLHYDRLASE1"/>
</dbReference>
<dbReference type="SUPFAM" id="SSF51445">
    <property type="entry name" value="(Trans)glycosidases"/>
    <property type="match status" value="1"/>
</dbReference>
<dbReference type="EMBL" id="CP031376">
    <property type="protein sequence ID" value="AXK50816.1"/>
    <property type="molecule type" value="Genomic_DNA"/>
</dbReference>
<dbReference type="Proteomes" id="UP000254792">
    <property type="component" value="Chromosome"/>
</dbReference>
<dbReference type="GO" id="GO:0016052">
    <property type="term" value="P:carbohydrate catabolic process"/>
    <property type="evidence" value="ECO:0007669"/>
    <property type="project" value="TreeGrafter"/>
</dbReference>
<gene>
    <name evidence="5" type="primary">bglA</name>
    <name evidence="5" type="ORF">SALLE_v1c01400</name>
</gene>
<evidence type="ECO:0000256" key="2">
    <source>
        <dbReference type="ARBA" id="ARBA00022801"/>
    </source>
</evidence>
<protein>
    <submittedName>
        <fullName evidence="5">6-phospho-beta-glucosidase</fullName>
    </submittedName>
</protein>
<dbReference type="Gene3D" id="3.20.20.80">
    <property type="entry name" value="Glycosidases"/>
    <property type="match status" value="1"/>
</dbReference>
<proteinExistence type="inferred from homology"/>
<dbReference type="GO" id="GO:0008422">
    <property type="term" value="F:beta-glucosidase activity"/>
    <property type="evidence" value="ECO:0007669"/>
    <property type="project" value="TreeGrafter"/>
</dbReference>
<dbReference type="FunFam" id="3.20.20.80:FF:000004">
    <property type="entry name" value="Beta-glucosidase 6-phospho-beta-glucosidase"/>
    <property type="match status" value="1"/>
</dbReference>
<name>A0A345Z2I7_9MOLU</name>
<sequence length="470" mass="55356">MKLKFPKNFLWGTATSGPQSEGTKDKPHLNVMDKWFELKPEDFHNQVGPTIACDTYQRYEEDIEIMKSLNLNSFRTSIQWSRFIDNLETGSINQKALSYYRDYFSKLKQAGIKLMVNLYHFDMPWELQEIGGFGNKKVTDLFALYAKKCFESFGDLVDMWSTMNEPIVPVEAQYLYKWWYPYISDYKLAAQVGYNTILAHAKAVNEFKKIFNADKKKEITVVLNLTPSYSKDNQVENIKAAKISDAFFNKSMLDAAVNGEFNMEFVELLKADNVLPEYSFEELKIISENKIDFLAVNYYQPRRIQALSKPYTGENMPDKYFETYDWKEKRINPHRGWEIHPETIYNIAMDIKNNYNNIKWFISENGMGVEGEEKFLNASGEIQDDYRIEFIQEHLYWLHKAINEGSNCFGYQMWTFIDCWSWANSFKNRYGFVALDLKNQNRTIKKSGHWIKECIAKNEFEIDENLVAKY</sequence>